<dbReference type="InterPro" id="IPR023365">
    <property type="entry name" value="Sortase_dom-sf"/>
</dbReference>
<name>A0A7W3JUD4_9MICO</name>
<accession>A0A7W3JUD4</accession>
<gene>
    <name evidence="4" type="ORF">FB555_001452</name>
</gene>
<feature type="transmembrane region" description="Helical" evidence="3">
    <location>
        <begin position="33"/>
        <end position="59"/>
    </location>
</feature>
<dbReference type="InterPro" id="IPR042003">
    <property type="entry name" value="Sortase_E"/>
</dbReference>
<dbReference type="NCBIfam" id="NF033747">
    <property type="entry name" value="class_E_sortase"/>
    <property type="match status" value="1"/>
</dbReference>
<evidence type="ECO:0000313" key="4">
    <source>
        <dbReference type="EMBL" id="MBA8829347.1"/>
    </source>
</evidence>
<feature type="active site" description="Acyl-thioester intermediate" evidence="2">
    <location>
        <position position="232"/>
    </location>
</feature>
<feature type="active site" description="Proton donor/acceptor" evidence="2">
    <location>
        <position position="164"/>
    </location>
</feature>
<dbReference type="EMBL" id="JACGWU010000004">
    <property type="protein sequence ID" value="MBA8829347.1"/>
    <property type="molecule type" value="Genomic_DNA"/>
</dbReference>
<comment type="caution">
    <text evidence="4">The sequence shown here is derived from an EMBL/GenBank/DDBJ whole genome shotgun (WGS) entry which is preliminary data.</text>
</comment>
<proteinExistence type="predicted"/>
<dbReference type="AlphaFoldDB" id="A0A7W3JUD4"/>
<dbReference type="EC" id="3.4.22.70" evidence="4"/>
<dbReference type="Gene3D" id="2.40.260.10">
    <property type="entry name" value="Sortase"/>
    <property type="match status" value="1"/>
</dbReference>
<keyword evidence="1 4" id="KW-0378">Hydrolase</keyword>
<dbReference type="InterPro" id="IPR053465">
    <property type="entry name" value="Sortase_Class_E"/>
</dbReference>
<dbReference type="Pfam" id="PF04203">
    <property type="entry name" value="Sortase"/>
    <property type="match status" value="1"/>
</dbReference>
<keyword evidence="5" id="KW-1185">Reference proteome</keyword>
<dbReference type="SUPFAM" id="SSF63817">
    <property type="entry name" value="Sortase"/>
    <property type="match status" value="1"/>
</dbReference>
<organism evidence="4 5">
    <name type="scientific">Alpinimonas psychrophila</name>
    <dbReference type="NCBI Taxonomy" id="748908"/>
    <lineage>
        <taxon>Bacteria</taxon>
        <taxon>Bacillati</taxon>
        <taxon>Actinomycetota</taxon>
        <taxon>Actinomycetes</taxon>
        <taxon>Micrococcales</taxon>
        <taxon>Microbacteriaceae</taxon>
        <taxon>Alpinimonas</taxon>
    </lineage>
</organism>
<protein>
    <submittedName>
        <fullName evidence="4">Sortase A</fullName>
        <ecNumber evidence="4">3.4.22.70</ecNumber>
    </submittedName>
</protein>
<evidence type="ECO:0000313" key="5">
    <source>
        <dbReference type="Proteomes" id="UP000524237"/>
    </source>
</evidence>
<sequence>MSSETEAPTTEDSTEPSVVLPRRRRDIFSDKSSSVLGIVGESLITIGAIVLLFLVWQLYINNAVLANEQASITKDQALAWATVSPSPVASGTTAQTDFGPPPIVAPVKEGGQFAILYIPRLGPDSQRAVRNGVDPVSVLNHGYYGRYPDTQWPGEPGNFAVAIHRTGWGSSFADAPKLQVGDKIYLETAHGYYTYTFRNYEFVLPTAVNVVLPVPGSEAPVGDQMLITITTCNPLLGDAERLITYGVFDSWRPRSSGAPPAIAAIVNKEAN</sequence>
<dbReference type="InterPro" id="IPR005754">
    <property type="entry name" value="Sortase"/>
</dbReference>
<evidence type="ECO:0000256" key="2">
    <source>
        <dbReference type="PIRSR" id="PIRSR605754-1"/>
    </source>
</evidence>
<keyword evidence="3" id="KW-0812">Transmembrane</keyword>
<dbReference type="Proteomes" id="UP000524237">
    <property type="component" value="Unassembled WGS sequence"/>
</dbReference>
<evidence type="ECO:0000256" key="3">
    <source>
        <dbReference type="SAM" id="Phobius"/>
    </source>
</evidence>
<keyword evidence="3" id="KW-1133">Transmembrane helix</keyword>
<dbReference type="GO" id="GO:0016787">
    <property type="term" value="F:hydrolase activity"/>
    <property type="evidence" value="ECO:0007669"/>
    <property type="project" value="UniProtKB-KW"/>
</dbReference>
<dbReference type="CDD" id="cd05830">
    <property type="entry name" value="Sortase_E"/>
    <property type="match status" value="1"/>
</dbReference>
<dbReference type="RefSeq" id="WP_343046425.1">
    <property type="nucleotide sequence ID" value="NZ_JACGWU010000004.1"/>
</dbReference>
<evidence type="ECO:0000256" key="1">
    <source>
        <dbReference type="ARBA" id="ARBA00022801"/>
    </source>
</evidence>
<reference evidence="4 5" key="1">
    <citation type="submission" date="2020-07" db="EMBL/GenBank/DDBJ databases">
        <title>Sequencing the genomes of 1000 actinobacteria strains.</title>
        <authorList>
            <person name="Klenk H.-P."/>
        </authorList>
    </citation>
    <scope>NUCLEOTIDE SEQUENCE [LARGE SCALE GENOMIC DNA]</scope>
    <source>
        <strain evidence="4 5">DSM 23737</strain>
    </source>
</reference>
<keyword evidence="3" id="KW-0472">Membrane</keyword>